<keyword evidence="8" id="KW-0325">Glycoprotein</keyword>
<keyword evidence="5 9" id="KW-1133">Transmembrane helix</keyword>
<feature type="domain" description="Ionotropic glutamate receptor C-terminal" evidence="10">
    <location>
        <begin position="267"/>
        <end position="516"/>
    </location>
</feature>
<evidence type="ECO:0000256" key="9">
    <source>
        <dbReference type="SAM" id="Phobius"/>
    </source>
</evidence>
<evidence type="ECO:0000256" key="7">
    <source>
        <dbReference type="ARBA" id="ARBA00023170"/>
    </source>
</evidence>
<organism evidence="11 12">
    <name type="scientific">Cryptolaemus montrouzieri</name>
    <dbReference type="NCBI Taxonomy" id="559131"/>
    <lineage>
        <taxon>Eukaryota</taxon>
        <taxon>Metazoa</taxon>
        <taxon>Ecdysozoa</taxon>
        <taxon>Arthropoda</taxon>
        <taxon>Hexapoda</taxon>
        <taxon>Insecta</taxon>
        <taxon>Pterygota</taxon>
        <taxon>Neoptera</taxon>
        <taxon>Endopterygota</taxon>
        <taxon>Coleoptera</taxon>
        <taxon>Polyphaga</taxon>
        <taxon>Cucujiformia</taxon>
        <taxon>Coccinelloidea</taxon>
        <taxon>Coccinellidae</taxon>
        <taxon>Scymninae</taxon>
        <taxon>Scymnini</taxon>
        <taxon>Cryptolaemus</taxon>
    </lineage>
</organism>
<evidence type="ECO:0000256" key="8">
    <source>
        <dbReference type="ARBA" id="ARBA00023180"/>
    </source>
</evidence>
<feature type="transmembrane region" description="Helical" evidence="9">
    <location>
        <begin position="299"/>
        <end position="316"/>
    </location>
</feature>
<dbReference type="Proteomes" id="UP001516400">
    <property type="component" value="Unassembled WGS sequence"/>
</dbReference>
<keyword evidence="4 9" id="KW-0812">Transmembrane</keyword>
<evidence type="ECO:0000256" key="5">
    <source>
        <dbReference type="ARBA" id="ARBA00022989"/>
    </source>
</evidence>
<dbReference type="PANTHER" id="PTHR42643:SF30">
    <property type="entry name" value="IONOTROPIC RECEPTOR 40A-RELATED"/>
    <property type="match status" value="1"/>
</dbReference>
<gene>
    <name evidence="11" type="ORF">HHI36_017130</name>
</gene>
<keyword evidence="12" id="KW-1185">Reference proteome</keyword>
<comment type="subcellular location">
    <subcellularLocation>
        <location evidence="1">Cell membrane</location>
        <topology evidence="1">Multi-pass membrane protein</topology>
    </subcellularLocation>
</comment>
<dbReference type="Gene3D" id="1.10.287.70">
    <property type="match status" value="1"/>
</dbReference>
<dbReference type="InterPro" id="IPR001320">
    <property type="entry name" value="Iontro_rcpt_C"/>
</dbReference>
<feature type="transmembrane region" description="Helical" evidence="9">
    <location>
        <begin position="255"/>
        <end position="279"/>
    </location>
</feature>
<dbReference type="InterPro" id="IPR052192">
    <property type="entry name" value="Insect_Ionotropic_Sensory_Rcpt"/>
</dbReference>
<sequence length="541" mass="62706">MNSLSSIPNCFVKDLILEVENYNDLHDTFENIKLANCWNQNQKFFISLAAILPDYEIQFKKMIELVVEEKLSNVVIMLPNHSNDSSNDIYYWAEINREKCKPQPKYSKYFSCKFGNIIAFDNQIGNITSATCSLKVRAIVYPPYVILPAGINKNLPNNPVDQISLTGIEVQLMNVISKYLKIKVRYYLSMKDEWGELFFNGSSTNAMKDLLTGKVDITIGSFSINYIKFVIFEMSQQYQEEHVMLCVGYNRYIEFWSSFINLLGLQVLITYVLLTTLIWKITQYCEQEHNRYRHAASSYMYCFAVLIGISVNILPATRKARVFFSLLLIFEIFYVAFYQSFLASLLATAKSEKNINTLNDILDKNIDIYGIPYNLRYLKRIGKGLEDKILKHWIDCYNTVQCLEEVMKTQEKAICIDENYKDYLLHTYIREETPTMYCLSRKLFSYQVAMVMRKTLPIKKQIDDLIGRSLSAGLIHKWSSSVYSHSLSKTYTEPDKLGGTLKFSNLKPIFVLVAVGYLLFCFAFIGELSYNCISIIKIRKI</sequence>
<reference evidence="11 12" key="1">
    <citation type="journal article" date="2021" name="BMC Biol.">
        <title>Horizontally acquired antibacterial genes associated with adaptive radiation of ladybird beetles.</title>
        <authorList>
            <person name="Li H.S."/>
            <person name="Tang X.F."/>
            <person name="Huang Y.H."/>
            <person name="Xu Z.Y."/>
            <person name="Chen M.L."/>
            <person name="Du X.Y."/>
            <person name="Qiu B.Y."/>
            <person name="Chen P.T."/>
            <person name="Zhang W."/>
            <person name="Slipinski A."/>
            <person name="Escalona H.E."/>
            <person name="Waterhouse R.M."/>
            <person name="Zwick A."/>
            <person name="Pang H."/>
        </authorList>
    </citation>
    <scope>NUCLEOTIDE SEQUENCE [LARGE SCALE GENOMIC DNA]</scope>
    <source>
        <strain evidence="11">SYSU2018</strain>
    </source>
</reference>
<evidence type="ECO:0000256" key="2">
    <source>
        <dbReference type="ARBA" id="ARBA00008685"/>
    </source>
</evidence>
<accession>A0ABD2NLY2</accession>
<dbReference type="AlphaFoldDB" id="A0ABD2NLY2"/>
<dbReference type="EMBL" id="JABFTP020000124">
    <property type="protein sequence ID" value="KAL3279625.1"/>
    <property type="molecule type" value="Genomic_DNA"/>
</dbReference>
<evidence type="ECO:0000313" key="12">
    <source>
        <dbReference type="Proteomes" id="UP001516400"/>
    </source>
</evidence>
<evidence type="ECO:0000256" key="3">
    <source>
        <dbReference type="ARBA" id="ARBA00022475"/>
    </source>
</evidence>
<feature type="transmembrane region" description="Helical" evidence="9">
    <location>
        <begin position="509"/>
        <end position="530"/>
    </location>
</feature>
<dbReference type="Gene3D" id="3.40.190.10">
    <property type="entry name" value="Periplasmic binding protein-like II"/>
    <property type="match status" value="1"/>
</dbReference>
<dbReference type="PANTHER" id="PTHR42643">
    <property type="entry name" value="IONOTROPIC RECEPTOR 20A-RELATED"/>
    <property type="match status" value="1"/>
</dbReference>
<keyword evidence="6 9" id="KW-0472">Membrane</keyword>
<comment type="caution">
    <text evidence="11">The sequence shown here is derived from an EMBL/GenBank/DDBJ whole genome shotgun (WGS) entry which is preliminary data.</text>
</comment>
<dbReference type="SUPFAM" id="SSF53850">
    <property type="entry name" value="Periplasmic binding protein-like II"/>
    <property type="match status" value="1"/>
</dbReference>
<comment type="similarity">
    <text evidence="2">Belongs to the glutamate-gated ion channel (TC 1.A.10.1) family.</text>
</comment>
<feature type="transmembrane region" description="Helical" evidence="9">
    <location>
        <begin position="322"/>
        <end position="347"/>
    </location>
</feature>
<name>A0ABD2NLY2_9CUCU</name>
<dbReference type="Pfam" id="PF00060">
    <property type="entry name" value="Lig_chan"/>
    <property type="match status" value="1"/>
</dbReference>
<keyword evidence="3" id="KW-1003">Cell membrane</keyword>
<keyword evidence="7" id="KW-0675">Receptor</keyword>
<evidence type="ECO:0000256" key="1">
    <source>
        <dbReference type="ARBA" id="ARBA00004651"/>
    </source>
</evidence>
<dbReference type="GO" id="GO:0050906">
    <property type="term" value="P:detection of stimulus involved in sensory perception"/>
    <property type="evidence" value="ECO:0007669"/>
    <property type="project" value="UniProtKB-ARBA"/>
</dbReference>
<dbReference type="GO" id="GO:0005886">
    <property type="term" value="C:plasma membrane"/>
    <property type="evidence" value="ECO:0007669"/>
    <property type="project" value="UniProtKB-SubCell"/>
</dbReference>
<evidence type="ECO:0000259" key="10">
    <source>
        <dbReference type="Pfam" id="PF00060"/>
    </source>
</evidence>
<protein>
    <recommendedName>
        <fullName evidence="10">Ionotropic glutamate receptor C-terminal domain-containing protein</fullName>
    </recommendedName>
</protein>
<evidence type="ECO:0000256" key="4">
    <source>
        <dbReference type="ARBA" id="ARBA00022692"/>
    </source>
</evidence>
<evidence type="ECO:0000256" key="6">
    <source>
        <dbReference type="ARBA" id="ARBA00023136"/>
    </source>
</evidence>
<proteinExistence type="inferred from homology"/>
<evidence type="ECO:0000313" key="11">
    <source>
        <dbReference type="EMBL" id="KAL3279625.1"/>
    </source>
</evidence>